<dbReference type="AlphaFoldDB" id="A0A1T5AYC1"/>
<dbReference type="EMBL" id="FUYV01000001">
    <property type="protein sequence ID" value="SKB39966.1"/>
    <property type="molecule type" value="Genomic_DNA"/>
</dbReference>
<accession>A0A1T5AYC1</accession>
<evidence type="ECO:0000313" key="2">
    <source>
        <dbReference type="Proteomes" id="UP000191055"/>
    </source>
</evidence>
<name>A0A1T5AYC1_9BACT</name>
<sequence>MVACLDSVKTHFGLHRVNLDDRFDMLLSIEYPCVSIKKVNSK</sequence>
<reference evidence="1 2" key="1">
    <citation type="submission" date="2017-02" db="EMBL/GenBank/DDBJ databases">
        <authorList>
            <person name="Peterson S.W."/>
        </authorList>
    </citation>
    <scope>NUCLEOTIDE SEQUENCE [LARGE SCALE GENOMIC DNA]</scope>
    <source>
        <strain evidence="1 2">DSM 24412</strain>
    </source>
</reference>
<dbReference type="Proteomes" id="UP000191055">
    <property type="component" value="Unassembled WGS sequence"/>
</dbReference>
<proteinExistence type="predicted"/>
<dbReference type="STRING" id="889453.SAMN03080601_00424"/>
<organism evidence="1 2">
    <name type="scientific">Alkalitalea saponilacus</name>
    <dbReference type="NCBI Taxonomy" id="889453"/>
    <lineage>
        <taxon>Bacteria</taxon>
        <taxon>Pseudomonadati</taxon>
        <taxon>Bacteroidota</taxon>
        <taxon>Bacteroidia</taxon>
        <taxon>Marinilabiliales</taxon>
        <taxon>Marinilabiliaceae</taxon>
        <taxon>Alkalitalea</taxon>
    </lineage>
</organism>
<evidence type="ECO:0000313" key="1">
    <source>
        <dbReference type="EMBL" id="SKB39966.1"/>
    </source>
</evidence>
<gene>
    <name evidence="1" type="ORF">SAMN03080601_00424</name>
</gene>
<keyword evidence="2" id="KW-1185">Reference proteome</keyword>
<protein>
    <submittedName>
        <fullName evidence="1">Uncharacterized protein</fullName>
    </submittedName>
</protein>